<evidence type="ECO:0000256" key="2">
    <source>
        <dbReference type="ARBA" id="ARBA00022730"/>
    </source>
</evidence>
<comment type="subunit">
    <text evidence="7 9">Part of the 50S ribosomal subunit. Forms a cluster with proteins L14 and L19.</text>
</comment>
<evidence type="ECO:0000256" key="7">
    <source>
        <dbReference type="HAMAP-Rule" id="MF_01325"/>
    </source>
</evidence>
<dbReference type="PANTHER" id="PTHR11229:SF16">
    <property type="entry name" value="LARGE RIBOSOMAL SUBUNIT PROTEIN UL3C"/>
    <property type="match status" value="1"/>
</dbReference>
<dbReference type="FunFam" id="2.40.30.10:FF:000004">
    <property type="entry name" value="50S ribosomal protein L3"/>
    <property type="match status" value="1"/>
</dbReference>
<dbReference type="PANTHER" id="PTHR11229">
    <property type="entry name" value="50S RIBOSOMAL PROTEIN L3"/>
    <property type="match status" value="1"/>
</dbReference>
<dbReference type="Pfam" id="PF00297">
    <property type="entry name" value="Ribosomal_L3"/>
    <property type="match status" value="1"/>
</dbReference>
<dbReference type="PROSITE" id="PS00474">
    <property type="entry name" value="RIBOSOMAL_L3"/>
    <property type="match status" value="1"/>
</dbReference>
<dbReference type="NCBIfam" id="TIGR03625">
    <property type="entry name" value="L3_bact"/>
    <property type="match status" value="1"/>
</dbReference>
<dbReference type="SUPFAM" id="SSF50447">
    <property type="entry name" value="Translation proteins"/>
    <property type="match status" value="1"/>
</dbReference>
<dbReference type="InterPro" id="IPR000597">
    <property type="entry name" value="Ribosomal_uL3"/>
</dbReference>
<keyword evidence="4 7" id="KW-0689">Ribosomal protein</keyword>
<comment type="caution">
    <text evidence="10">The sequence shown here is derived from an EMBL/GenBank/DDBJ whole genome shotgun (WGS) entry which is preliminary data.</text>
</comment>
<dbReference type="Gene3D" id="2.40.30.10">
    <property type="entry name" value="Translation factors"/>
    <property type="match status" value="1"/>
</dbReference>
<evidence type="ECO:0000256" key="8">
    <source>
        <dbReference type="RuleBase" id="RU003905"/>
    </source>
</evidence>
<comment type="similarity">
    <text evidence="1 7 8">Belongs to the universal ribosomal protein uL3 family.</text>
</comment>
<dbReference type="GO" id="GO:0019843">
    <property type="term" value="F:rRNA binding"/>
    <property type="evidence" value="ECO:0007669"/>
    <property type="project" value="UniProtKB-UniRule"/>
</dbReference>
<evidence type="ECO:0000256" key="5">
    <source>
        <dbReference type="ARBA" id="ARBA00023274"/>
    </source>
</evidence>
<name>A0A395LZC1_9BACT</name>
<dbReference type="Proteomes" id="UP000266389">
    <property type="component" value="Unassembled WGS sequence"/>
</dbReference>
<dbReference type="InterPro" id="IPR019926">
    <property type="entry name" value="Ribosomal_uL3_CS"/>
</dbReference>
<evidence type="ECO:0000313" key="11">
    <source>
        <dbReference type="Proteomes" id="UP000266389"/>
    </source>
</evidence>
<dbReference type="InterPro" id="IPR019927">
    <property type="entry name" value="Ribosomal_uL3_bac/org-type"/>
</dbReference>
<dbReference type="EMBL" id="PHFL01000071">
    <property type="protein sequence ID" value="RFM22984.1"/>
    <property type="molecule type" value="Genomic_DNA"/>
</dbReference>
<protein>
    <recommendedName>
        <fullName evidence="6 7">Large ribosomal subunit protein uL3</fullName>
    </recommendedName>
</protein>
<keyword evidence="5 7" id="KW-0687">Ribonucleoprotein</keyword>
<dbReference type="HAMAP" id="MF_01325_B">
    <property type="entry name" value="Ribosomal_uL3_B"/>
    <property type="match status" value="1"/>
</dbReference>
<evidence type="ECO:0000256" key="4">
    <source>
        <dbReference type="ARBA" id="ARBA00022980"/>
    </source>
</evidence>
<dbReference type="FunFam" id="3.30.160.810:FF:000001">
    <property type="entry name" value="50S ribosomal protein L3"/>
    <property type="match status" value="1"/>
</dbReference>
<dbReference type="GO" id="GO:0022625">
    <property type="term" value="C:cytosolic large ribosomal subunit"/>
    <property type="evidence" value="ECO:0007669"/>
    <property type="project" value="TreeGrafter"/>
</dbReference>
<evidence type="ECO:0000256" key="9">
    <source>
        <dbReference type="RuleBase" id="RU003906"/>
    </source>
</evidence>
<organism evidence="10 11">
    <name type="scientific">Candidatus Thermochlorobacter aerophilus</name>
    <dbReference type="NCBI Taxonomy" id="1868324"/>
    <lineage>
        <taxon>Bacteria</taxon>
        <taxon>Pseudomonadati</taxon>
        <taxon>Chlorobiota</taxon>
        <taxon>Chlorobiia</taxon>
        <taxon>Chlorobiales</taxon>
        <taxon>Candidatus Thermochlorobacteriaceae</taxon>
        <taxon>Candidatus Thermochlorobacter</taxon>
    </lineage>
</organism>
<accession>A0A395LZC1</accession>
<dbReference type="InterPro" id="IPR009000">
    <property type="entry name" value="Transl_B-barrel_sf"/>
</dbReference>
<keyword evidence="2 7" id="KW-0699">rRNA-binding</keyword>
<sequence length="209" mass="22520">MSAILGKKIGMTSLYDEKGKVIPCTVIEAGPCYISQVKTVEKDGYAAYQVAFDEKKLSRTPKPQQGHFKKANVPPAYFVREFRKEVLGLDLKPGDSFKVDVFKEGDLVDVIGISKGKGFQGVVKRHHFGGGSRTHGQSDRLRAPGSLGGSSFPSRAFKGLRMAGRMGGERVTVKNLKVVKVLADANLLVVKGAVPGRRGGYLQIVSAKG</sequence>
<keyword evidence="3 7" id="KW-0694">RNA-binding</keyword>
<evidence type="ECO:0000256" key="6">
    <source>
        <dbReference type="ARBA" id="ARBA00035243"/>
    </source>
</evidence>
<proteinExistence type="inferred from homology"/>
<evidence type="ECO:0000313" key="10">
    <source>
        <dbReference type="EMBL" id="RFM22984.1"/>
    </source>
</evidence>
<evidence type="ECO:0000256" key="3">
    <source>
        <dbReference type="ARBA" id="ARBA00022884"/>
    </source>
</evidence>
<dbReference type="GO" id="GO:0006412">
    <property type="term" value="P:translation"/>
    <property type="evidence" value="ECO:0007669"/>
    <property type="project" value="UniProtKB-UniRule"/>
</dbReference>
<dbReference type="Gene3D" id="3.30.160.810">
    <property type="match status" value="1"/>
</dbReference>
<reference evidence="10 11" key="1">
    <citation type="journal article" date="2011" name="ISME J.">
        <title>Community ecology of hot spring cyanobacterial mats: predominant populations and their functional potential.</title>
        <authorList>
            <person name="Klatt C.G."/>
            <person name="Wood J.M."/>
            <person name="Rusch D.B."/>
            <person name="Bateson M.M."/>
            <person name="Hamamura N."/>
            <person name="Heidelberg J.F."/>
            <person name="Grossman A.R."/>
            <person name="Bhaya D."/>
            <person name="Cohan F.M."/>
            <person name="Kuhl M."/>
            <person name="Bryant D.A."/>
            <person name="Ward D.M."/>
        </authorList>
    </citation>
    <scope>NUCLEOTIDE SEQUENCE [LARGE SCALE GENOMIC DNA]</scope>
    <source>
        <strain evidence="10">OS</strain>
    </source>
</reference>
<comment type="function">
    <text evidence="7 9">One of the primary rRNA binding proteins, it binds directly near the 3'-end of the 23S rRNA, where it nucleates assembly of the 50S subunit.</text>
</comment>
<dbReference type="GO" id="GO:0003735">
    <property type="term" value="F:structural constituent of ribosome"/>
    <property type="evidence" value="ECO:0007669"/>
    <property type="project" value="UniProtKB-UniRule"/>
</dbReference>
<evidence type="ECO:0000256" key="1">
    <source>
        <dbReference type="ARBA" id="ARBA00006540"/>
    </source>
</evidence>
<dbReference type="AlphaFoldDB" id="A0A395LZC1"/>
<gene>
    <name evidence="7" type="primary">rplC</name>
    <name evidence="10" type="ORF">D0433_13155</name>
</gene>